<dbReference type="Gene3D" id="3.90.245.10">
    <property type="entry name" value="Ribonucleoside hydrolase-like"/>
    <property type="match status" value="1"/>
</dbReference>
<keyword evidence="1" id="KW-0378">Hydrolase</keyword>
<dbReference type="STRING" id="994479.GCA_000194155_04076"/>
<reference evidence="4" key="1">
    <citation type="submission" date="2017-12" db="EMBL/GenBank/DDBJ databases">
        <title>Sequencing the genomes of 1000 Actinobacteria strains.</title>
        <authorList>
            <person name="Klenk H.-P."/>
        </authorList>
    </citation>
    <scope>NUCLEOTIDE SEQUENCE [LARGE SCALE GENOMIC DNA]</scope>
    <source>
        <strain evidence="4">DSM 44228</strain>
    </source>
</reference>
<dbReference type="Pfam" id="PF01156">
    <property type="entry name" value="IU_nuc_hydro"/>
    <property type="match status" value="1"/>
</dbReference>
<dbReference type="InterPro" id="IPR036452">
    <property type="entry name" value="Ribo_hydro-like"/>
</dbReference>
<gene>
    <name evidence="4" type="ORF">A8926_1358</name>
</gene>
<evidence type="ECO:0000313" key="4">
    <source>
        <dbReference type="EMBL" id="PKW13799.1"/>
    </source>
</evidence>
<comment type="caution">
    <text evidence="4">The sequence shown here is derived from an EMBL/GenBank/DDBJ whole genome shotgun (WGS) entry which is preliminary data.</text>
</comment>
<dbReference type="OrthoDB" id="9797882at2"/>
<sequence>MAKKILIDCDPGIDDALALALAHGSPDLDVVGVTTVVGNVELEHTTDNALRLRDFYGMDVPVARGAGQPLVREPKTAGDVHGNTGLGGVVLPEPKSKLSDQHAVDFIIDTLAAAPGEISLTAVGPLTNIALALRKEPKIAEWAGEFVIMGGSYTRGNTNPAAEFNMLADPEGAAVAFNAPWRTVMIGLDLTYQARANAAVRARFADLGRLESELITPCLDFYGSHVSYRDEGPAIHDACAIAYVIDPGLFQTVSARVDVETQGRFTAGMTVTDFGAPSDVHNADVATTLDAEAFWTLVADAYRNVAANLPD</sequence>
<dbReference type="PANTHER" id="PTHR12304:SF4">
    <property type="entry name" value="URIDINE NUCLEOSIDASE"/>
    <property type="match status" value="1"/>
</dbReference>
<dbReference type="PANTHER" id="PTHR12304">
    <property type="entry name" value="INOSINE-URIDINE PREFERRING NUCLEOSIDE HYDROLASE"/>
    <property type="match status" value="1"/>
</dbReference>
<name>A0A2N3XT20_SACSN</name>
<dbReference type="InterPro" id="IPR023186">
    <property type="entry name" value="IUNH"/>
</dbReference>
<protein>
    <submittedName>
        <fullName evidence="4">Purine nucleosidase</fullName>
    </submittedName>
</protein>
<evidence type="ECO:0000313" key="5">
    <source>
        <dbReference type="Proteomes" id="UP000233786"/>
    </source>
</evidence>
<evidence type="ECO:0000256" key="1">
    <source>
        <dbReference type="ARBA" id="ARBA00022801"/>
    </source>
</evidence>
<dbReference type="InterPro" id="IPR001910">
    <property type="entry name" value="Inosine/uridine_hydrolase_dom"/>
</dbReference>
<dbReference type="RefSeq" id="WP_029535544.1">
    <property type="nucleotide sequence ID" value="NZ_CP061007.1"/>
</dbReference>
<dbReference type="GO" id="GO:0006152">
    <property type="term" value="P:purine nucleoside catabolic process"/>
    <property type="evidence" value="ECO:0007669"/>
    <property type="project" value="TreeGrafter"/>
</dbReference>
<dbReference type="AlphaFoldDB" id="A0A2N3XT20"/>
<dbReference type="GO" id="GO:0005829">
    <property type="term" value="C:cytosol"/>
    <property type="evidence" value="ECO:0007669"/>
    <property type="project" value="TreeGrafter"/>
</dbReference>
<dbReference type="Proteomes" id="UP000233786">
    <property type="component" value="Unassembled WGS sequence"/>
</dbReference>
<keyword evidence="5" id="KW-1185">Reference proteome</keyword>
<feature type="domain" description="Inosine/uridine-preferring nucleoside hydrolase" evidence="3">
    <location>
        <begin position="5"/>
        <end position="295"/>
    </location>
</feature>
<proteinExistence type="predicted"/>
<dbReference type="GO" id="GO:0008477">
    <property type="term" value="F:purine nucleosidase activity"/>
    <property type="evidence" value="ECO:0007669"/>
    <property type="project" value="TreeGrafter"/>
</dbReference>
<accession>A0A2N3XT20</accession>
<dbReference type="SUPFAM" id="SSF53590">
    <property type="entry name" value="Nucleoside hydrolase"/>
    <property type="match status" value="1"/>
</dbReference>
<evidence type="ECO:0000256" key="2">
    <source>
        <dbReference type="ARBA" id="ARBA00023295"/>
    </source>
</evidence>
<dbReference type="EMBL" id="PJNB01000001">
    <property type="protein sequence ID" value="PKW13799.1"/>
    <property type="molecule type" value="Genomic_DNA"/>
</dbReference>
<evidence type="ECO:0000259" key="3">
    <source>
        <dbReference type="Pfam" id="PF01156"/>
    </source>
</evidence>
<organism evidence="4 5">
    <name type="scientific">Saccharopolyspora spinosa</name>
    <dbReference type="NCBI Taxonomy" id="60894"/>
    <lineage>
        <taxon>Bacteria</taxon>
        <taxon>Bacillati</taxon>
        <taxon>Actinomycetota</taxon>
        <taxon>Actinomycetes</taxon>
        <taxon>Pseudonocardiales</taxon>
        <taxon>Pseudonocardiaceae</taxon>
        <taxon>Saccharopolyspora</taxon>
    </lineage>
</organism>
<keyword evidence="2" id="KW-0326">Glycosidase</keyword>
<dbReference type="CDD" id="cd02651">
    <property type="entry name" value="nuc_hydro_IU_UC_XIUA"/>
    <property type="match status" value="1"/>
</dbReference>